<proteinExistence type="predicted"/>
<reference evidence="1" key="1">
    <citation type="submission" date="2021-02" db="EMBL/GenBank/DDBJ databases">
        <title>Activity-based single-cell genomes from oceanic crustal fluid captures similar information to metagenomic and metatranscriptomic surveys with orders of magnitude less sampling.</title>
        <authorList>
            <person name="D'Angelo T.S."/>
            <person name="Orcutt B.N."/>
        </authorList>
    </citation>
    <scope>NUCLEOTIDE SEQUENCE [LARGE SCALE GENOMIC DNA]</scope>
    <source>
        <strain evidence="1">AH-315-E05</strain>
    </source>
</reference>
<evidence type="ECO:0000313" key="1">
    <source>
        <dbReference type="EMBL" id="MBN4077423.1"/>
    </source>
</evidence>
<name>A0ABS3AVN9_9FIRM</name>
<evidence type="ECO:0000313" key="2">
    <source>
        <dbReference type="Proteomes" id="UP000765003"/>
    </source>
</evidence>
<sequence length="82" mass="8713">EFRSSPLDFLSLKLGGAAFYDVGNAYNGAKIFAATHSVGVGLRILFAAYNRDVIRLDLGIPIRGPASGFNNALFTVGFGQAF</sequence>
<evidence type="ECO:0008006" key="3">
    <source>
        <dbReference type="Google" id="ProtNLM"/>
    </source>
</evidence>
<organism evidence="1 2">
    <name type="scientific">Sulfobacillus acidophilus</name>
    <dbReference type="NCBI Taxonomy" id="53633"/>
    <lineage>
        <taxon>Bacteria</taxon>
        <taxon>Bacillati</taxon>
        <taxon>Bacillota</taxon>
        <taxon>Clostridia</taxon>
        <taxon>Eubacteriales</taxon>
        <taxon>Clostridiales Family XVII. Incertae Sedis</taxon>
        <taxon>Sulfobacillus</taxon>
    </lineage>
</organism>
<dbReference type="EMBL" id="JAFITA010000008">
    <property type="protein sequence ID" value="MBN4077423.1"/>
    <property type="molecule type" value="Genomic_DNA"/>
</dbReference>
<dbReference type="Gene3D" id="2.40.160.50">
    <property type="entry name" value="membrane protein fhac: a member of the omp85/tpsb transporter family"/>
    <property type="match status" value="1"/>
</dbReference>
<keyword evidence="2" id="KW-1185">Reference proteome</keyword>
<dbReference type="Proteomes" id="UP000765003">
    <property type="component" value="Unassembled WGS sequence"/>
</dbReference>
<feature type="non-terminal residue" evidence="1">
    <location>
        <position position="1"/>
    </location>
</feature>
<comment type="caution">
    <text evidence="1">The sequence shown here is derived from an EMBL/GenBank/DDBJ whole genome shotgun (WGS) entry which is preliminary data.</text>
</comment>
<gene>
    <name evidence="1" type="ORF">JYT19_00770</name>
</gene>
<protein>
    <recommendedName>
        <fullName evidence="3">Bacterial surface antigen (D15) domain-containing protein</fullName>
    </recommendedName>
</protein>
<accession>A0ABS3AVN9</accession>